<name>A0A194V1J1_CYTMA</name>
<proteinExistence type="predicted"/>
<evidence type="ECO:0000256" key="1">
    <source>
        <dbReference type="SAM" id="SignalP"/>
    </source>
</evidence>
<dbReference type="Gene3D" id="2.60.120.1560">
    <property type="match status" value="1"/>
</dbReference>
<gene>
    <name evidence="3" type="ORF">VP1G_05121</name>
</gene>
<evidence type="ECO:0000313" key="3">
    <source>
        <dbReference type="EMBL" id="KUI57779.1"/>
    </source>
</evidence>
<dbReference type="EMBL" id="KN714704">
    <property type="protein sequence ID" value="KUI57779.1"/>
    <property type="molecule type" value="Genomic_DNA"/>
</dbReference>
<keyword evidence="4" id="KW-1185">Reference proteome</keyword>
<dbReference type="STRING" id="694573.A0A194V1J1"/>
<accession>A0A194V1J1</accession>
<feature type="signal peptide" evidence="1">
    <location>
        <begin position="1"/>
        <end position="23"/>
    </location>
</feature>
<dbReference type="AlphaFoldDB" id="A0A194V1J1"/>
<protein>
    <recommendedName>
        <fullName evidence="2">PA14 domain-containing protein</fullName>
    </recommendedName>
</protein>
<feature type="chain" id="PRO_5008266094" description="PA14 domain-containing protein" evidence="1">
    <location>
        <begin position="24"/>
        <end position="455"/>
    </location>
</feature>
<dbReference type="Pfam" id="PF10528">
    <property type="entry name" value="GLEYA"/>
    <property type="match status" value="1"/>
</dbReference>
<dbReference type="InterPro" id="IPR037524">
    <property type="entry name" value="PA14/GLEYA"/>
</dbReference>
<dbReference type="Proteomes" id="UP000078576">
    <property type="component" value="Unassembled WGS sequence"/>
</dbReference>
<evidence type="ECO:0000313" key="4">
    <source>
        <dbReference type="Proteomes" id="UP000078576"/>
    </source>
</evidence>
<reference evidence="4" key="1">
    <citation type="submission" date="2014-12" db="EMBL/GenBank/DDBJ databases">
        <title>Genome Sequence of Valsa Canker Pathogens Uncovers a Specific Adaption of Colonization on Woody Bark.</title>
        <authorList>
            <person name="Yin Z."/>
            <person name="Liu H."/>
            <person name="Gao X."/>
            <person name="Li Z."/>
            <person name="Song N."/>
            <person name="Ke X."/>
            <person name="Dai Q."/>
            <person name="Wu Y."/>
            <person name="Sun Y."/>
            <person name="Xu J.-R."/>
            <person name="Kang Z.K."/>
            <person name="Wang L."/>
            <person name="Huang L."/>
        </authorList>
    </citation>
    <scope>NUCLEOTIDE SEQUENCE [LARGE SCALE GENOMIC DNA]</scope>
    <source>
        <strain evidence="4">SXYL134</strain>
    </source>
</reference>
<sequence length="455" mass="46356">MRSSAASALLSIPIAAALPGAQSELDERTLYGPLAVKCLVVDAVVTALSASAEATPFCSSFLGIQTATVSTTSTSTSYITDIVTATTGTDTITAPTTTLATVTVDAVTAPTTTYTETADAVTVTSCISTDALAKRHKTTTTTSSSFLTTTTKVSTTSPSGSKATPACLAGLANTAVSLACSCLQVPTPTSTIVIVYTVNPTTVVTSDVAATATTTPVETPYFTSTVTPSTTITVTPTATNIFCPSPTPDLSCSNQGVEFGYYSSPFGVNSDGAYTQFNPTYFKTVQPKVSGVAGSAGGIGGSCANSYSTFSFYGNTEYCDYIALNYRGYLYAGQSGTFTFDITAADDIVLVWVGSTAYSGWTRANALLDVTYPELGAGTGGGGTITGTYVATAGEYIPLRIVFSQGDGPFGFGIDITAPDGTVVLSADTTTSDFLVTQSCDGVSAPAYAPYGAES</sequence>
<dbReference type="InterPro" id="IPR018871">
    <property type="entry name" value="GLEYA_adhesin_domain"/>
</dbReference>
<keyword evidence="1" id="KW-0732">Signal</keyword>
<evidence type="ECO:0000259" key="2">
    <source>
        <dbReference type="PROSITE" id="PS51820"/>
    </source>
</evidence>
<feature type="domain" description="PA14" evidence="2">
    <location>
        <begin position="267"/>
        <end position="430"/>
    </location>
</feature>
<dbReference type="OrthoDB" id="4770465at2759"/>
<dbReference type="PROSITE" id="PS51820">
    <property type="entry name" value="PA14"/>
    <property type="match status" value="1"/>
</dbReference>
<organism evidence="3 4">
    <name type="scientific">Cytospora mali</name>
    <name type="common">Apple Valsa canker fungus</name>
    <name type="synonym">Valsa mali</name>
    <dbReference type="NCBI Taxonomy" id="578113"/>
    <lineage>
        <taxon>Eukaryota</taxon>
        <taxon>Fungi</taxon>
        <taxon>Dikarya</taxon>
        <taxon>Ascomycota</taxon>
        <taxon>Pezizomycotina</taxon>
        <taxon>Sordariomycetes</taxon>
        <taxon>Sordariomycetidae</taxon>
        <taxon>Diaporthales</taxon>
        <taxon>Cytosporaceae</taxon>
        <taxon>Cytospora</taxon>
    </lineage>
</organism>